<dbReference type="PANTHER" id="PTHR30349:SF64">
    <property type="entry name" value="PROPHAGE INTEGRASE INTD-RELATED"/>
    <property type="match status" value="1"/>
</dbReference>
<dbReference type="InterPro" id="IPR011010">
    <property type="entry name" value="DNA_brk_join_enz"/>
</dbReference>
<dbReference type="Pfam" id="PF00589">
    <property type="entry name" value="Phage_integrase"/>
    <property type="match status" value="1"/>
</dbReference>
<dbReference type="SUPFAM" id="SSF56349">
    <property type="entry name" value="DNA breaking-rejoining enzymes"/>
    <property type="match status" value="1"/>
</dbReference>
<dbReference type="Gene3D" id="1.10.443.10">
    <property type="entry name" value="Intergrase catalytic core"/>
    <property type="match status" value="1"/>
</dbReference>
<keyword evidence="2" id="KW-0238">DNA-binding</keyword>
<evidence type="ECO:0000313" key="6">
    <source>
        <dbReference type="Proteomes" id="UP000725002"/>
    </source>
</evidence>
<evidence type="ECO:0000259" key="4">
    <source>
        <dbReference type="PROSITE" id="PS51898"/>
    </source>
</evidence>
<dbReference type="InterPro" id="IPR035386">
    <property type="entry name" value="Arm-DNA-bind_5"/>
</dbReference>
<dbReference type="PROSITE" id="PS51898">
    <property type="entry name" value="TYR_RECOMBINASE"/>
    <property type="match status" value="1"/>
</dbReference>
<dbReference type="EMBL" id="JADILV010000041">
    <property type="protein sequence ID" value="MBO8483669.1"/>
    <property type="molecule type" value="Genomic_DNA"/>
</dbReference>
<dbReference type="Gene3D" id="1.10.150.130">
    <property type="match status" value="1"/>
</dbReference>
<dbReference type="InterPro" id="IPR025269">
    <property type="entry name" value="SAM-like_dom"/>
</dbReference>
<dbReference type="GO" id="GO:0006310">
    <property type="term" value="P:DNA recombination"/>
    <property type="evidence" value="ECO:0007669"/>
    <property type="project" value="UniProtKB-KW"/>
</dbReference>
<dbReference type="Pfam" id="PF13102">
    <property type="entry name" value="Phage_int_SAM_5"/>
    <property type="match status" value="1"/>
</dbReference>
<reference evidence="5" key="1">
    <citation type="submission" date="2020-10" db="EMBL/GenBank/DDBJ databases">
        <authorList>
            <person name="Gilroy R."/>
        </authorList>
    </citation>
    <scope>NUCLEOTIDE SEQUENCE</scope>
    <source>
        <strain evidence="5">G3-8215</strain>
    </source>
</reference>
<dbReference type="Pfam" id="PF17293">
    <property type="entry name" value="Arm-DNA-bind_5"/>
    <property type="match status" value="1"/>
</dbReference>
<dbReference type="GO" id="GO:0003677">
    <property type="term" value="F:DNA binding"/>
    <property type="evidence" value="ECO:0007669"/>
    <property type="project" value="UniProtKB-KW"/>
</dbReference>
<keyword evidence="3" id="KW-0233">DNA recombination</keyword>
<accession>A0A940IIC6</accession>
<evidence type="ECO:0000256" key="3">
    <source>
        <dbReference type="ARBA" id="ARBA00023172"/>
    </source>
</evidence>
<sequence length="450" mass="52078">MAKPKRLKPKGKFVIRNRKPNAKGEVTISIIFSVNSDVVARSTGVSIKPEQWDSKKQTIIGHRDSRRLNNQLETIKRNYETIIGNYDGILTKERLSKLIDGNLEGVSQDPKKVDFIRYAIDYAKTRYETNKIGYSTYYNQGLYLEKLRRYVVEEINGEAFLPMSEVTPELLDKYKAYRMKHIGNETMNKELAPILKAIEYAVQNGLMDTRMLSLVTGGYVETKQRSYTGEIDEQGNNVHFLTREQMSRFVELYPKVKYERTREIMDMFLFAFHACGLRVSDIATLEWAHIDFDSATMKKTLVKAKNFHEVHLNATAIQILRKWQNKGYNPRFVFNLLPKEFKFTDKDNQELCDKELKMKINSKNRTIGQSLREIGLKIGVEGFNLSMHVARHTFAVYALNPPINMSLHLVSRLLGHSSITATEKNYAKFLPETISEEVESRLQFSDYNPL</sequence>
<comment type="similarity">
    <text evidence="1">Belongs to the 'phage' integrase family.</text>
</comment>
<organism evidence="5 6">
    <name type="scientific">Candidatus Cryptobacteroides avicola</name>
    <dbReference type="NCBI Taxonomy" id="2840757"/>
    <lineage>
        <taxon>Bacteria</taxon>
        <taxon>Pseudomonadati</taxon>
        <taxon>Bacteroidota</taxon>
        <taxon>Bacteroidia</taxon>
        <taxon>Bacteroidales</taxon>
        <taxon>Candidatus Cryptobacteroides</taxon>
    </lineage>
</organism>
<protein>
    <submittedName>
        <fullName evidence="5">Tyrosine-type recombinase/integrase</fullName>
    </submittedName>
</protein>
<proteinExistence type="inferred from homology"/>
<name>A0A940IIC6_9BACT</name>
<dbReference type="PANTHER" id="PTHR30349">
    <property type="entry name" value="PHAGE INTEGRASE-RELATED"/>
    <property type="match status" value="1"/>
</dbReference>
<comment type="caution">
    <text evidence="5">The sequence shown here is derived from an EMBL/GenBank/DDBJ whole genome shotgun (WGS) entry which is preliminary data.</text>
</comment>
<evidence type="ECO:0000256" key="1">
    <source>
        <dbReference type="ARBA" id="ARBA00008857"/>
    </source>
</evidence>
<gene>
    <name evidence="5" type="ORF">IAB75_06095</name>
</gene>
<dbReference type="InterPro" id="IPR002104">
    <property type="entry name" value="Integrase_catalytic"/>
</dbReference>
<dbReference type="Proteomes" id="UP000725002">
    <property type="component" value="Unassembled WGS sequence"/>
</dbReference>
<reference evidence="5" key="2">
    <citation type="journal article" date="2021" name="PeerJ">
        <title>Extensive microbial diversity within the chicken gut microbiome revealed by metagenomics and culture.</title>
        <authorList>
            <person name="Gilroy R."/>
            <person name="Ravi A."/>
            <person name="Getino M."/>
            <person name="Pursley I."/>
            <person name="Horton D.L."/>
            <person name="Alikhan N.F."/>
            <person name="Baker D."/>
            <person name="Gharbi K."/>
            <person name="Hall N."/>
            <person name="Watson M."/>
            <person name="Adriaenssens E.M."/>
            <person name="Foster-Nyarko E."/>
            <person name="Jarju S."/>
            <person name="Secka A."/>
            <person name="Antonio M."/>
            <person name="Oren A."/>
            <person name="Chaudhuri R.R."/>
            <person name="La Ragione R."/>
            <person name="Hildebrand F."/>
            <person name="Pallen M.J."/>
        </authorList>
    </citation>
    <scope>NUCLEOTIDE SEQUENCE</scope>
    <source>
        <strain evidence="5">G3-8215</strain>
    </source>
</reference>
<feature type="domain" description="Tyr recombinase" evidence="4">
    <location>
        <begin position="236"/>
        <end position="439"/>
    </location>
</feature>
<dbReference type="InterPro" id="IPR050090">
    <property type="entry name" value="Tyrosine_recombinase_XerCD"/>
</dbReference>
<dbReference type="InterPro" id="IPR010998">
    <property type="entry name" value="Integrase_recombinase_N"/>
</dbReference>
<evidence type="ECO:0000313" key="5">
    <source>
        <dbReference type="EMBL" id="MBO8483669.1"/>
    </source>
</evidence>
<dbReference type="InterPro" id="IPR013762">
    <property type="entry name" value="Integrase-like_cat_sf"/>
</dbReference>
<dbReference type="AlphaFoldDB" id="A0A940IIC6"/>
<dbReference type="GO" id="GO:0015074">
    <property type="term" value="P:DNA integration"/>
    <property type="evidence" value="ECO:0007669"/>
    <property type="project" value="InterPro"/>
</dbReference>
<evidence type="ECO:0000256" key="2">
    <source>
        <dbReference type="ARBA" id="ARBA00023125"/>
    </source>
</evidence>